<evidence type="ECO:0000259" key="8">
    <source>
        <dbReference type="Pfam" id="PF02826"/>
    </source>
</evidence>
<evidence type="ECO:0000256" key="4">
    <source>
        <dbReference type="ARBA" id="ARBA00023027"/>
    </source>
</evidence>
<organism evidence="9 10">
    <name type="scientific">Bionectria ochroleuca</name>
    <name type="common">Gliocladium roseum</name>
    <dbReference type="NCBI Taxonomy" id="29856"/>
    <lineage>
        <taxon>Eukaryota</taxon>
        <taxon>Fungi</taxon>
        <taxon>Dikarya</taxon>
        <taxon>Ascomycota</taxon>
        <taxon>Pezizomycotina</taxon>
        <taxon>Sordariomycetes</taxon>
        <taxon>Hypocreomycetidae</taxon>
        <taxon>Hypocreales</taxon>
        <taxon>Bionectriaceae</taxon>
        <taxon>Clonostachys</taxon>
    </lineage>
</organism>
<evidence type="ECO:0000256" key="2">
    <source>
        <dbReference type="ARBA" id="ARBA00022605"/>
    </source>
</evidence>
<feature type="region of interest" description="Disordered" evidence="6">
    <location>
        <begin position="1"/>
        <end position="20"/>
    </location>
</feature>
<dbReference type="GO" id="GO:0051287">
    <property type="term" value="F:NAD binding"/>
    <property type="evidence" value="ECO:0007669"/>
    <property type="project" value="InterPro"/>
</dbReference>
<dbReference type="InterPro" id="IPR036291">
    <property type="entry name" value="NAD(P)-bd_dom_sf"/>
</dbReference>
<feature type="domain" description="D-isomer specific 2-hydroxyacid dehydrogenase NAD-binding" evidence="8">
    <location>
        <begin position="183"/>
        <end position="381"/>
    </location>
</feature>
<dbReference type="InterPro" id="IPR050857">
    <property type="entry name" value="D-2-hydroxyacid_DH"/>
</dbReference>
<dbReference type="InterPro" id="IPR006140">
    <property type="entry name" value="D-isomer_DH_NAD-bd"/>
</dbReference>
<evidence type="ECO:0000256" key="3">
    <source>
        <dbReference type="ARBA" id="ARBA00023002"/>
    </source>
</evidence>
<evidence type="ECO:0008006" key="11">
    <source>
        <dbReference type="Google" id="ProtNLM"/>
    </source>
</evidence>
<dbReference type="Pfam" id="PF02826">
    <property type="entry name" value="2-Hacid_dh_C"/>
    <property type="match status" value="1"/>
</dbReference>
<comment type="caution">
    <text evidence="9">The sequence shown here is derived from an EMBL/GenBank/DDBJ whole genome shotgun (WGS) entry which is preliminary data.</text>
</comment>
<dbReference type="Gene3D" id="3.40.50.720">
    <property type="entry name" value="NAD(P)-binding Rossmann-like Domain"/>
    <property type="match status" value="2"/>
</dbReference>
<gene>
    <name evidence="9" type="ORF">IM811_016603</name>
</gene>
<dbReference type="SUPFAM" id="SSF52283">
    <property type="entry name" value="Formate/glycerate dehydrogenase catalytic domain-like"/>
    <property type="match status" value="1"/>
</dbReference>
<keyword evidence="3 5" id="KW-0560">Oxidoreductase</keyword>
<name>A0A8H7KE65_BIOOC</name>
<dbReference type="Proteomes" id="UP000616885">
    <property type="component" value="Unassembled WGS sequence"/>
</dbReference>
<reference evidence="9" key="1">
    <citation type="submission" date="2020-10" db="EMBL/GenBank/DDBJ databases">
        <title>High-Quality Genome Resource of Clonostachys rosea strain S41 by Oxford Nanopore Long-Read Sequencing.</title>
        <authorList>
            <person name="Wang H."/>
        </authorList>
    </citation>
    <scope>NUCLEOTIDE SEQUENCE</scope>
    <source>
        <strain evidence="9">S41</strain>
    </source>
</reference>
<keyword evidence="2" id="KW-0028">Amino-acid biosynthesis</keyword>
<sequence length="413" mass="44601">MPSFPNLTEASPSSPSHARNQVTDKAFTHNETASCYPGNGDTPHLFVQDDPSLAILDDYLSTSSPHFAQIPPSKLQITTFNDTIVPRNELDQARLVERLQPFDLISTVRERTAFPGSLLRQLPNLKLLLATGTQFEMFDLASAKQLGITVVAAPGLGRTDQAGPVRPNIKKGSVHPTTQHAWALILALARNVAADDALLKVGSGWQSGLATGLPGLTLGTVGLGRLGAAVARVAHLAWGMRVISWSENLTQEKADQMAVAVGLSPDAGIGGTKTFQAVSKPELFASADVVSIHYVLSNRSRGIVSAKELEQMKPSALLINTSRGPLIDHDALVDTLESGKIRGAALDVFNTEPLPTTSPWRRNNYWGLDGRSALVTTPHMGYVDKGLMNTWYAETAENVERWLRGQDVLHRLT</sequence>
<evidence type="ECO:0000256" key="5">
    <source>
        <dbReference type="RuleBase" id="RU003719"/>
    </source>
</evidence>
<dbReference type="EMBL" id="JADCTT010000008">
    <property type="protein sequence ID" value="KAF9748808.1"/>
    <property type="molecule type" value="Genomic_DNA"/>
</dbReference>
<dbReference type="AlphaFoldDB" id="A0A8H7KE65"/>
<dbReference type="InterPro" id="IPR029752">
    <property type="entry name" value="D-isomer_DH_CS1"/>
</dbReference>
<evidence type="ECO:0000313" key="9">
    <source>
        <dbReference type="EMBL" id="KAF9748808.1"/>
    </source>
</evidence>
<dbReference type="PANTHER" id="PTHR42789">
    <property type="entry name" value="D-ISOMER SPECIFIC 2-HYDROXYACID DEHYDROGENASE FAMILY PROTEIN (AFU_ORTHOLOGUE AFUA_6G10090)"/>
    <property type="match status" value="1"/>
</dbReference>
<dbReference type="GO" id="GO:0008652">
    <property type="term" value="P:amino acid biosynthetic process"/>
    <property type="evidence" value="ECO:0007669"/>
    <property type="project" value="UniProtKB-KW"/>
</dbReference>
<evidence type="ECO:0000259" key="7">
    <source>
        <dbReference type="Pfam" id="PF00389"/>
    </source>
</evidence>
<accession>A0A8H7KE65</accession>
<evidence type="ECO:0000313" key="10">
    <source>
        <dbReference type="Proteomes" id="UP000616885"/>
    </source>
</evidence>
<dbReference type="GO" id="GO:0016616">
    <property type="term" value="F:oxidoreductase activity, acting on the CH-OH group of donors, NAD or NADP as acceptor"/>
    <property type="evidence" value="ECO:0007669"/>
    <property type="project" value="InterPro"/>
</dbReference>
<dbReference type="InterPro" id="IPR006139">
    <property type="entry name" value="D-isomer_2_OHA_DH_cat_dom"/>
</dbReference>
<comment type="similarity">
    <text evidence="1 5">Belongs to the D-isomer specific 2-hydroxyacid dehydrogenase family.</text>
</comment>
<dbReference type="PROSITE" id="PS00671">
    <property type="entry name" value="D_2_HYDROXYACID_DH_3"/>
    <property type="match status" value="1"/>
</dbReference>
<evidence type="ECO:0000256" key="6">
    <source>
        <dbReference type="SAM" id="MobiDB-lite"/>
    </source>
</evidence>
<feature type="domain" description="D-isomer specific 2-hydroxyacid dehydrogenase catalytic" evidence="7">
    <location>
        <begin position="79"/>
        <end position="411"/>
    </location>
</feature>
<protein>
    <recommendedName>
        <fullName evidence="11">D-isomer specific 2-hydroxyacid dehydrogenase NAD-binding domain-containing protein</fullName>
    </recommendedName>
</protein>
<dbReference type="CDD" id="cd12169">
    <property type="entry name" value="PGDH_like_1"/>
    <property type="match status" value="1"/>
</dbReference>
<proteinExistence type="inferred from homology"/>
<dbReference type="InterPro" id="IPR029753">
    <property type="entry name" value="D-isomer_DH_CS"/>
</dbReference>
<dbReference type="PROSITE" id="PS00065">
    <property type="entry name" value="D_2_HYDROXYACID_DH_1"/>
    <property type="match status" value="1"/>
</dbReference>
<dbReference type="Pfam" id="PF00389">
    <property type="entry name" value="2-Hacid_dh"/>
    <property type="match status" value="1"/>
</dbReference>
<dbReference type="SUPFAM" id="SSF51735">
    <property type="entry name" value="NAD(P)-binding Rossmann-fold domains"/>
    <property type="match status" value="1"/>
</dbReference>
<keyword evidence="4" id="KW-0520">NAD</keyword>
<dbReference type="PANTHER" id="PTHR42789:SF1">
    <property type="entry name" value="D-ISOMER SPECIFIC 2-HYDROXYACID DEHYDROGENASE FAMILY PROTEIN (AFU_ORTHOLOGUE AFUA_6G10090)"/>
    <property type="match status" value="1"/>
</dbReference>
<evidence type="ECO:0000256" key="1">
    <source>
        <dbReference type="ARBA" id="ARBA00005854"/>
    </source>
</evidence>